<protein>
    <submittedName>
        <fullName evidence="1">Uncharacterized protein</fullName>
    </submittedName>
</protein>
<name>A0A0F7L2M7_9VIRU</name>
<organism evidence="1">
    <name type="scientific">uncultured marine virus</name>
    <dbReference type="NCBI Taxonomy" id="186617"/>
    <lineage>
        <taxon>Viruses</taxon>
        <taxon>environmental samples</taxon>
    </lineage>
</organism>
<reference evidence="1" key="1">
    <citation type="journal article" date="2015" name="Front. Microbiol.">
        <title>Combining genomic sequencing methods to explore viral diversity and reveal potential virus-host interactions.</title>
        <authorList>
            <person name="Chow C.E."/>
            <person name="Winget D.M."/>
            <person name="White R.A.III."/>
            <person name="Hallam S.J."/>
            <person name="Suttle C.A."/>
        </authorList>
    </citation>
    <scope>NUCLEOTIDE SEQUENCE</scope>
    <source>
        <strain evidence="1">Anoxic2_3</strain>
    </source>
</reference>
<dbReference type="EMBL" id="KR029587">
    <property type="protein sequence ID" value="AKH46824.1"/>
    <property type="molecule type" value="Genomic_DNA"/>
</dbReference>
<sequence>MPAMDEIESFRSVSNCFLLQLRPHAADESLRHHLLLVILILGISAQSQSKCYCANEVFHSTPHSKPKVCPCPK</sequence>
<proteinExistence type="predicted"/>
<evidence type="ECO:0000313" key="1">
    <source>
        <dbReference type="EMBL" id="AKH46824.1"/>
    </source>
</evidence>
<reference evidence="1" key="2">
    <citation type="submission" date="2015-03" db="EMBL/GenBank/DDBJ databases">
        <authorList>
            <person name="Chow C.-E.T."/>
            <person name="Winget D.M."/>
            <person name="White R.A.III."/>
            <person name="Hallam S.J."/>
            <person name="Suttle C.A."/>
        </authorList>
    </citation>
    <scope>NUCLEOTIDE SEQUENCE</scope>
    <source>
        <strain evidence="1">Anoxic2_3</strain>
    </source>
</reference>
<accession>A0A0F7L2M7</accession>